<name>A0AAV6UQH7_9ARAC</name>
<dbReference type="PANTHER" id="PTHR13886">
    <property type="entry name" value="JNK/SAPK-ASSOCIATED PROTEIN"/>
    <property type="match status" value="1"/>
</dbReference>
<dbReference type="InterPro" id="IPR000477">
    <property type="entry name" value="RT_dom"/>
</dbReference>
<evidence type="ECO:0000313" key="11">
    <source>
        <dbReference type="Proteomes" id="UP000827092"/>
    </source>
</evidence>
<dbReference type="SUPFAM" id="SSF53098">
    <property type="entry name" value="Ribonuclease H-like"/>
    <property type="match status" value="1"/>
</dbReference>
<dbReference type="GO" id="GO:0042575">
    <property type="term" value="C:DNA polymerase complex"/>
    <property type="evidence" value="ECO:0007669"/>
    <property type="project" value="UniProtKB-ARBA"/>
</dbReference>
<keyword evidence="4" id="KW-0255">Endonuclease</keyword>
<dbReference type="GO" id="GO:0015074">
    <property type="term" value="P:DNA integration"/>
    <property type="evidence" value="ECO:0007669"/>
    <property type="project" value="InterPro"/>
</dbReference>
<comment type="caution">
    <text evidence="10">The sequence shown here is derived from an EMBL/GenBank/DDBJ whole genome shotgun (WGS) entry which is preliminary data.</text>
</comment>
<feature type="domain" description="Integrase catalytic" evidence="9">
    <location>
        <begin position="690"/>
        <end position="861"/>
    </location>
</feature>
<dbReference type="PROSITE" id="PS50878">
    <property type="entry name" value="RT_POL"/>
    <property type="match status" value="1"/>
</dbReference>
<feature type="region of interest" description="Disordered" evidence="7">
    <location>
        <begin position="1"/>
        <end position="21"/>
    </location>
</feature>
<dbReference type="Pfam" id="PF00665">
    <property type="entry name" value="rve"/>
    <property type="match status" value="1"/>
</dbReference>
<dbReference type="InterPro" id="IPR043502">
    <property type="entry name" value="DNA/RNA_pol_sf"/>
</dbReference>
<evidence type="ECO:0000256" key="3">
    <source>
        <dbReference type="ARBA" id="ARBA00022722"/>
    </source>
</evidence>
<feature type="region of interest" description="Disordered" evidence="7">
    <location>
        <begin position="75"/>
        <end position="106"/>
    </location>
</feature>
<dbReference type="Pfam" id="PF00078">
    <property type="entry name" value="RVT_1"/>
    <property type="match status" value="1"/>
</dbReference>
<dbReference type="EMBL" id="JAFNEN010000291">
    <property type="protein sequence ID" value="KAG8186742.1"/>
    <property type="molecule type" value="Genomic_DNA"/>
</dbReference>
<keyword evidence="11" id="KW-1185">Reference proteome</keyword>
<dbReference type="GO" id="GO:0071897">
    <property type="term" value="P:DNA biosynthetic process"/>
    <property type="evidence" value="ECO:0007669"/>
    <property type="project" value="UniProtKB-ARBA"/>
</dbReference>
<dbReference type="SUPFAM" id="SSF50978">
    <property type="entry name" value="WD40 repeat-like"/>
    <property type="match status" value="1"/>
</dbReference>
<dbReference type="GO" id="GO:0003676">
    <property type="term" value="F:nucleic acid binding"/>
    <property type="evidence" value="ECO:0007669"/>
    <property type="project" value="InterPro"/>
</dbReference>
<dbReference type="Gene3D" id="2.130.10.10">
    <property type="entry name" value="YVTN repeat-like/Quinoprotein amine dehydrogenase"/>
    <property type="match status" value="1"/>
</dbReference>
<dbReference type="InterPro" id="IPR041373">
    <property type="entry name" value="RT_RNaseH"/>
</dbReference>
<dbReference type="FunFam" id="3.30.70.270:FF:000026">
    <property type="entry name" value="Transposon Ty3-G Gag-Pol polyprotein"/>
    <property type="match status" value="1"/>
</dbReference>
<dbReference type="Gene3D" id="3.30.70.270">
    <property type="match status" value="2"/>
</dbReference>
<dbReference type="InterPro" id="IPR036322">
    <property type="entry name" value="WD40_repeat_dom_sf"/>
</dbReference>
<dbReference type="Gene3D" id="3.10.10.10">
    <property type="entry name" value="HIV Type 1 Reverse Transcriptase, subunit A, domain 1"/>
    <property type="match status" value="1"/>
</dbReference>
<dbReference type="InterPro" id="IPR012337">
    <property type="entry name" value="RNaseH-like_sf"/>
</dbReference>
<organism evidence="10 11">
    <name type="scientific">Oedothorax gibbosus</name>
    <dbReference type="NCBI Taxonomy" id="931172"/>
    <lineage>
        <taxon>Eukaryota</taxon>
        <taxon>Metazoa</taxon>
        <taxon>Ecdysozoa</taxon>
        <taxon>Arthropoda</taxon>
        <taxon>Chelicerata</taxon>
        <taxon>Arachnida</taxon>
        <taxon>Araneae</taxon>
        <taxon>Araneomorphae</taxon>
        <taxon>Entelegynae</taxon>
        <taxon>Araneoidea</taxon>
        <taxon>Linyphiidae</taxon>
        <taxon>Erigoninae</taxon>
        <taxon>Oedothorax</taxon>
    </lineage>
</organism>
<dbReference type="PROSITE" id="PS50994">
    <property type="entry name" value="INTEGRASE"/>
    <property type="match status" value="1"/>
</dbReference>
<dbReference type="Proteomes" id="UP000827092">
    <property type="component" value="Unassembled WGS sequence"/>
</dbReference>
<dbReference type="GO" id="GO:0005737">
    <property type="term" value="C:cytoplasm"/>
    <property type="evidence" value="ECO:0007669"/>
    <property type="project" value="TreeGrafter"/>
</dbReference>
<dbReference type="CDD" id="cd01647">
    <property type="entry name" value="RT_LTR"/>
    <property type="match status" value="1"/>
</dbReference>
<dbReference type="GO" id="GO:0030159">
    <property type="term" value="F:signaling receptor complex adaptor activity"/>
    <property type="evidence" value="ECO:0007669"/>
    <property type="project" value="TreeGrafter"/>
</dbReference>
<dbReference type="SUPFAM" id="SSF56672">
    <property type="entry name" value="DNA/RNA polymerases"/>
    <property type="match status" value="1"/>
</dbReference>
<dbReference type="PANTHER" id="PTHR13886:SF4">
    <property type="entry name" value="JNK-INTERACTING PROTEIN 3"/>
    <property type="match status" value="1"/>
</dbReference>
<dbReference type="Pfam" id="PF19056">
    <property type="entry name" value="WD40_2"/>
    <property type="match status" value="1"/>
</dbReference>
<accession>A0AAV6UQH7</accession>
<evidence type="ECO:0000259" key="9">
    <source>
        <dbReference type="PROSITE" id="PS50994"/>
    </source>
</evidence>
<keyword evidence="6" id="KW-0695">RNA-directed DNA polymerase</keyword>
<keyword evidence="3" id="KW-0540">Nuclease</keyword>
<evidence type="ECO:0000259" key="8">
    <source>
        <dbReference type="PROSITE" id="PS50878"/>
    </source>
</evidence>
<keyword evidence="1" id="KW-0808">Transferase</keyword>
<sequence length="1296" mass="143630">KSTPFVNVHYNAPTSKSAPALDTMRKKRLGDRHRGIDTLDSDLVSEKLQQQRARERKEQYKQVRAHVRKEDGRLQAYGWSLPSKTGPASKNSEADGGGPARPTTSTVPVPVPVFCRPLLEKELGMKGVRCEFRVWCAAGVDLTGGNPENENVNISSVGSSLFYVSSPESTEALSQLNEELKDYEQHQKEQSTLDQRLSSFVWICTSTHTTSKVSVVDANNPAEILDSFHACNSHLLCIASVPGVGAISDVKVHLSLKPDAVPKFFKARPVPYALRKKVDEELDRLLEKGIIEPVKTSVWAAPVVPVLKRDGKVRICGDFKLTVNAVTDLEQYPLPKIEDLFAQLSGGETFSKLDLQDAYCQFELDEESQDLVVINTHRGLFRYKRLPFGVASAPAICQREMEKMMQGQPGSSVYLDDLLVTGKDENEHLLHLDQILARLSDAGVKLHPGKCEFLKSSVEYLGHGIDRRGLHLVEAKLRAIEEAPSPKNIEELRSFIGLLTYYARFLPHMATLLAPLYSLLHKDKKWQWTRQEETAFQAAKEALKSSSLLIHFDNKKEVLVACDASPYGLGVVLSHPTPEGDRPIAFASRSLTKAEKTYSHLEKEALALVFGVTRFRNYLLGKEFTLITDHRPLLSLLSETKPVPTVAAARIQRWALTLAAYAYKIKFKPGKDHSNADAFSRLPVPENCQEPPQPAELVLMMQILDDSPVTVHNVRTEIQSDPFLSKWLEVVPVPSTSTAATLDVLRDVFARFGLPKSLVSDNGTSFSSETFRQFMQSNGIEHIRTAPYHPNSNGLAERTVRTVKAGLRKIKGESFRVRLSRKSTDYPVSEEFLKLGKREYSADTNDGHSGNVGDLLYVNISDSYIDSSASTPVNNDNAQQNSLADEIKQLEDTNKLTSAAQSFAKEQGELAYDPLQNNSISSDDSSDSKEKTMSTALPTMWLGSQTGHIYVHSSLTQWWRCIASVKLRDSVLSIVHIRGRVFAGLADGSIAIFHRASDGEWDLNNFHLMDLGRPLYSVRCMTIVDKNVWSGYRNCIHVVDTDTLSVIETFDAHPRKESQVRQMAWIGDGVWVTIRLDSTLRLYHAHTRQHLQDVDIEPYVSKMLGTGKLGFSFVRITSLLVSCKRLWMGTGNGVIISVPLTEGKAHKGSGETGGKAPGGVVRVYSEAGDATKGFDFIPYCSMAQAQLSFHGHRDAVKFFVSVPGVASTAKVRDDQPGRSLQSEIKQAIAKDKPDGKSPDSMLILSGGEGYIDFRVGDGEEEDTLTHLAIEPDETRPVMSAKGDRSHLIVWQVALSG</sequence>
<dbReference type="GO" id="GO:0005078">
    <property type="term" value="F:MAP-kinase scaffold activity"/>
    <property type="evidence" value="ECO:0007669"/>
    <property type="project" value="InterPro"/>
</dbReference>
<evidence type="ECO:0008006" key="12">
    <source>
        <dbReference type="Google" id="ProtNLM"/>
    </source>
</evidence>
<protein>
    <recommendedName>
        <fullName evidence="12">Reverse transcriptase</fullName>
    </recommendedName>
</protein>
<dbReference type="CDD" id="cd09274">
    <property type="entry name" value="RNase_HI_RT_Ty3"/>
    <property type="match status" value="1"/>
</dbReference>
<evidence type="ECO:0000256" key="5">
    <source>
        <dbReference type="ARBA" id="ARBA00022801"/>
    </source>
</evidence>
<dbReference type="InterPro" id="IPR036397">
    <property type="entry name" value="RNaseH_sf"/>
</dbReference>
<proteinExistence type="predicted"/>
<dbReference type="GO" id="GO:0008432">
    <property type="term" value="F:JUN kinase binding"/>
    <property type="evidence" value="ECO:0007669"/>
    <property type="project" value="TreeGrafter"/>
</dbReference>
<keyword evidence="2" id="KW-0548">Nucleotidyltransferase</keyword>
<feature type="domain" description="Reverse transcriptase" evidence="8">
    <location>
        <begin position="287"/>
        <end position="465"/>
    </location>
</feature>
<feature type="non-terminal residue" evidence="10">
    <location>
        <position position="1"/>
    </location>
</feature>
<dbReference type="InterPro" id="IPR015943">
    <property type="entry name" value="WD40/YVTN_repeat-like_dom_sf"/>
</dbReference>
<evidence type="ECO:0000256" key="1">
    <source>
        <dbReference type="ARBA" id="ARBA00022679"/>
    </source>
</evidence>
<dbReference type="Gene3D" id="3.30.420.10">
    <property type="entry name" value="Ribonuclease H-like superfamily/Ribonuclease H"/>
    <property type="match status" value="1"/>
</dbReference>
<dbReference type="InterPro" id="IPR001584">
    <property type="entry name" value="Integrase_cat-core"/>
</dbReference>
<dbReference type="Pfam" id="PF17917">
    <property type="entry name" value="RT_RNaseH"/>
    <property type="match status" value="1"/>
</dbReference>
<dbReference type="InterPro" id="IPR043128">
    <property type="entry name" value="Rev_trsase/Diguanyl_cyclase"/>
</dbReference>
<reference evidence="10 11" key="1">
    <citation type="journal article" date="2022" name="Nat. Ecol. Evol.">
        <title>A masculinizing supergene underlies an exaggerated male reproductive morph in a spider.</title>
        <authorList>
            <person name="Hendrickx F."/>
            <person name="De Corte Z."/>
            <person name="Sonet G."/>
            <person name="Van Belleghem S.M."/>
            <person name="Kostlbacher S."/>
            <person name="Vangestel C."/>
        </authorList>
    </citation>
    <scope>NUCLEOTIDE SEQUENCE [LARGE SCALE GENOMIC DNA]</scope>
    <source>
        <strain evidence="10">W744_W776</strain>
    </source>
</reference>
<dbReference type="InterPro" id="IPR039911">
    <property type="entry name" value="JIP3/JIP4"/>
</dbReference>
<evidence type="ECO:0000256" key="4">
    <source>
        <dbReference type="ARBA" id="ARBA00022759"/>
    </source>
</evidence>
<evidence type="ECO:0000256" key="7">
    <source>
        <dbReference type="SAM" id="MobiDB-lite"/>
    </source>
</evidence>
<dbReference type="GO" id="GO:0019894">
    <property type="term" value="F:kinesin binding"/>
    <property type="evidence" value="ECO:0007669"/>
    <property type="project" value="TreeGrafter"/>
</dbReference>
<gene>
    <name evidence="10" type="ORF">JTE90_027642</name>
</gene>
<evidence type="ECO:0000256" key="6">
    <source>
        <dbReference type="ARBA" id="ARBA00022918"/>
    </source>
</evidence>
<feature type="compositionally biased region" description="Polar residues" evidence="7">
    <location>
        <begin position="82"/>
        <end position="91"/>
    </location>
</feature>
<keyword evidence="5" id="KW-0378">Hydrolase</keyword>
<dbReference type="GO" id="GO:0016192">
    <property type="term" value="P:vesicle-mediated transport"/>
    <property type="evidence" value="ECO:0007669"/>
    <property type="project" value="TreeGrafter"/>
</dbReference>
<evidence type="ECO:0000256" key="2">
    <source>
        <dbReference type="ARBA" id="ARBA00022695"/>
    </source>
</evidence>
<evidence type="ECO:0000313" key="10">
    <source>
        <dbReference type="EMBL" id="KAG8186742.1"/>
    </source>
</evidence>